<comment type="caution">
    <text evidence="7">The sequence shown here is derived from an EMBL/GenBank/DDBJ whole genome shotgun (WGS) entry which is preliminary data.</text>
</comment>
<dbReference type="InterPro" id="IPR012677">
    <property type="entry name" value="Nucleotide-bd_a/b_plait_sf"/>
</dbReference>
<sequence length="191" mass="21603">MSQDISSTIPIPEDPINDVSDDCRIWIGNMDTRLTEYSLLKVLKKFGSLKHFDFIYHKSGVDKGKSKGYCFVSYEKREDAKKALSLNGKMALSKKLIVKWAHNEKQPDNVKTGTTTVTTSNKDTDTISPESKIRQIEAKLRKMEESQEDFTMSFKPSAPPGSSSLSSANLKLTAKHTSQNSQKHQKKPYRR</sequence>
<evidence type="ECO:0000313" key="7">
    <source>
        <dbReference type="EMBL" id="KAJ8300758.1"/>
    </source>
</evidence>
<dbReference type="InterPro" id="IPR039157">
    <property type="entry name" value="RBM18_RRM"/>
</dbReference>
<dbReference type="PROSITE" id="PS50102">
    <property type="entry name" value="RRM"/>
    <property type="match status" value="1"/>
</dbReference>
<dbReference type="InterPro" id="IPR000504">
    <property type="entry name" value="RRM_dom"/>
</dbReference>
<evidence type="ECO:0000256" key="3">
    <source>
        <dbReference type="ARBA" id="ARBA00030780"/>
    </source>
</evidence>
<evidence type="ECO:0000256" key="5">
    <source>
        <dbReference type="SAM" id="MobiDB-lite"/>
    </source>
</evidence>
<keyword evidence="8" id="KW-1185">Reference proteome</keyword>
<dbReference type="PANTHER" id="PTHR45880:SF1">
    <property type="entry name" value="RNA-BINDING MOTIF PROTEIN, X-LINKED 2"/>
    <property type="match status" value="1"/>
</dbReference>
<organism evidence="7 8">
    <name type="scientific">Tegillarca granosa</name>
    <name type="common">Malaysian cockle</name>
    <name type="synonym">Anadara granosa</name>
    <dbReference type="NCBI Taxonomy" id="220873"/>
    <lineage>
        <taxon>Eukaryota</taxon>
        <taxon>Metazoa</taxon>
        <taxon>Spiralia</taxon>
        <taxon>Lophotrochozoa</taxon>
        <taxon>Mollusca</taxon>
        <taxon>Bivalvia</taxon>
        <taxon>Autobranchia</taxon>
        <taxon>Pteriomorphia</taxon>
        <taxon>Arcoida</taxon>
        <taxon>Arcoidea</taxon>
        <taxon>Arcidae</taxon>
        <taxon>Tegillarca</taxon>
    </lineage>
</organism>
<feature type="compositionally biased region" description="Basic and acidic residues" evidence="5">
    <location>
        <begin position="131"/>
        <end position="145"/>
    </location>
</feature>
<dbReference type="Gene3D" id="3.30.70.330">
    <property type="match status" value="1"/>
</dbReference>
<evidence type="ECO:0000256" key="1">
    <source>
        <dbReference type="ARBA" id="ARBA00021141"/>
    </source>
</evidence>
<proteinExistence type="predicted"/>
<dbReference type="Pfam" id="PF00076">
    <property type="entry name" value="RRM_1"/>
    <property type="match status" value="1"/>
</dbReference>
<accession>A0ABQ9E5R2</accession>
<dbReference type="EMBL" id="JARBDR010000919">
    <property type="protein sequence ID" value="KAJ8300758.1"/>
    <property type="molecule type" value="Genomic_DNA"/>
</dbReference>
<gene>
    <name evidence="7" type="ORF">KUTeg_022277</name>
</gene>
<name>A0ABQ9E5R2_TEGGR</name>
<dbReference type="Proteomes" id="UP001217089">
    <property type="component" value="Unassembled WGS sequence"/>
</dbReference>
<feature type="compositionally biased region" description="Low complexity" evidence="5">
    <location>
        <begin position="109"/>
        <end position="121"/>
    </location>
</feature>
<dbReference type="CDD" id="cd12355">
    <property type="entry name" value="RRM_RBM18"/>
    <property type="match status" value="1"/>
</dbReference>
<reference evidence="7 8" key="1">
    <citation type="submission" date="2022-12" db="EMBL/GenBank/DDBJ databases">
        <title>Chromosome-level genome of Tegillarca granosa.</title>
        <authorList>
            <person name="Kim J."/>
        </authorList>
    </citation>
    <scope>NUCLEOTIDE SEQUENCE [LARGE SCALE GENOMIC DNA]</scope>
    <source>
        <strain evidence="7">Teg-2019</strain>
        <tissue evidence="7">Adductor muscle</tissue>
    </source>
</reference>
<evidence type="ECO:0000259" key="6">
    <source>
        <dbReference type="PROSITE" id="PS50102"/>
    </source>
</evidence>
<dbReference type="SMART" id="SM00360">
    <property type="entry name" value="RRM"/>
    <property type="match status" value="1"/>
</dbReference>
<feature type="compositionally biased region" description="Low complexity" evidence="5">
    <location>
        <begin position="160"/>
        <end position="172"/>
    </location>
</feature>
<evidence type="ECO:0000256" key="2">
    <source>
        <dbReference type="ARBA" id="ARBA00022884"/>
    </source>
</evidence>
<keyword evidence="2 4" id="KW-0694">RNA-binding</keyword>
<feature type="domain" description="RRM" evidence="6">
    <location>
        <begin position="23"/>
        <end position="103"/>
    </location>
</feature>
<evidence type="ECO:0000313" key="8">
    <source>
        <dbReference type="Proteomes" id="UP001217089"/>
    </source>
</evidence>
<protein>
    <recommendedName>
        <fullName evidence="1">Probable RNA-binding protein 18</fullName>
    </recommendedName>
    <alternativeName>
        <fullName evidence="3">RNA-binding motif protein 18</fullName>
    </alternativeName>
</protein>
<dbReference type="InterPro" id="IPR035979">
    <property type="entry name" value="RBD_domain_sf"/>
</dbReference>
<dbReference type="SUPFAM" id="SSF54928">
    <property type="entry name" value="RNA-binding domain, RBD"/>
    <property type="match status" value="1"/>
</dbReference>
<feature type="region of interest" description="Disordered" evidence="5">
    <location>
        <begin position="107"/>
        <end position="191"/>
    </location>
</feature>
<evidence type="ECO:0000256" key="4">
    <source>
        <dbReference type="PROSITE-ProRule" id="PRU00176"/>
    </source>
</evidence>
<dbReference type="PANTHER" id="PTHR45880">
    <property type="entry name" value="RNA-BINDING MOTIF PROTEIN, X-LINKED 2"/>
    <property type="match status" value="1"/>
</dbReference>
<dbReference type="InterPro" id="IPR051847">
    <property type="entry name" value="RNA_proc/Spliceosome_comp"/>
</dbReference>